<gene>
    <name evidence="3" type="ORF">FH607_003390</name>
</gene>
<reference evidence="3" key="1">
    <citation type="submission" date="2019-10" db="EMBL/GenBank/DDBJ databases">
        <title>Nonomuraea sp. nov., isolated from Phyllanthus amarus.</title>
        <authorList>
            <person name="Klykleung N."/>
            <person name="Tanasupawat S."/>
        </authorList>
    </citation>
    <scope>NUCLEOTIDE SEQUENCE [LARGE SCALE GENOMIC DNA]</scope>
    <source>
        <strain evidence="3">3MP-10</strain>
    </source>
</reference>
<comment type="caution">
    <text evidence="3">The sequence shown here is derived from an EMBL/GenBank/DDBJ whole genome shotgun (WGS) entry which is preliminary data.</text>
</comment>
<evidence type="ECO:0000313" key="4">
    <source>
        <dbReference type="Proteomes" id="UP000314251"/>
    </source>
</evidence>
<dbReference type="SUPFAM" id="SSF46894">
    <property type="entry name" value="C-terminal effector domain of the bipartite response regulators"/>
    <property type="match status" value="1"/>
</dbReference>
<organism evidence="3 4">
    <name type="scientific">Streptomyces mimosae</name>
    <dbReference type="NCBI Taxonomy" id="2586635"/>
    <lineage>
        <taxon>Bacteria</taxon>
        <taxon>Bacillati</taxon>
        <taxon>Actinomycetota</taxon>
        <taxon>Actinomycetes</taxon>
        <taxon>Kitasatosporales</taxon>
        <taxon>Streptomycetaceae</taxon>
        <taxon>Streptomyces</taxon>
    </lineage>
</organism>
<sequence>MSVLGNTNGERTTPHDALPIDGRDARDIRDTRDARSVEHTLLQASALIATAASARRRQPARPTAVRHLYPSQLAATARRLIDHAEHFVVVTTAGRPELTAVFAPGLRALEAARARGVPARVLLGPHAVRASRARLLRLSAGGCEIRVDAGEPREILLIDGALALIVPPAEAPGQRPTLVRDPSMVGVTCQLLKGTWNTARPLREFHGAVARLRAEPAQGVLSCLRDGLTDEAAARRMRVSLRTYRRKVAQIMEELGITSRFQAGRRAAELGVLPVDDL</sequence>
<dbReference type="InterPro" id="IPR016032">
    <property type="entry name" value="Sig_transdc_resp-reg_C-effctor"/>
</dbReference>
<proteinExistence type="predicted"/>
<dbReference type="EMBL" id="VDLY02000002">
    <property type="protein sequence ID" value="KAB8169781.1"/>
    <property type="molecule type" value="Genomic_DNA"/>
</dbReference>
<name>A0A5N6AM79_9ACTN</name>
<accession>A0A5N6AM79</accession>
<dbReference type="Proteomes" id="UP000314251">
    <property type="component" value="Unassembled WGS sequence"/>
</dbReference>
<dbReference type="Gene3D" id="3.30.870.10">
    <property type="entry name" value="Endonuclease Chain A"/>
    <property type="match status" value="1"/>
</dbReference>
<dbReference type="Gene3D" id="1.10.10.10">
    <property type="entry name" value="Winged helix-like DNA-binding domain superfamily/Winged helix DNA-binding domain"/>
    <property type="match status" value="1"/>
</dbReference>
<dbReference type="GO" id="GO:0003677">
    <property type="term" value="F:DNA binding"/>
    <property type="evidence" value="ECO:0007669"/>
    <property type="project" value="InterPro"/>
</dbReference>
<dbReference type="RefSeq" id="WP_139666077.1">
    <property type="nucleotide sequence ID" value="NZ_VDLY02000002.1"/>
</dbReference>
<dbReference type="InterPro" id="IPR000792">
    <property type="entry name" value="Tscrpt_reg_LuxR_C"/>
</dbReference>
<evidence type="ECO:0000256" key="1">
    <source>
        <dbReference type="SAM" id="MobiDB-lite"/>
    </source>
</evidence>
<keyword evidence="4" id="KW-1185">Reference proteome</keyword>
<protein>
    <recommendedName>
        <fullName evidence="2">HTH luxR-type domain-containing protein</fullName>
    </recommendedName>
</protein>
<evidence type="ECO:0000259" key="2">
    <source>
        <dbReference type="SMART" id="SM00421"/>
    </source>
</evidence>
<feature type="region of interest" description="Disordered" evidence="1">
    <location>
        <begin position="1"/>
        <end position="25"/>
    </location>
</feature>
<evidence type="ECO:0000313" key="3">
    <source>
        <dbReference type="EMBL" id="KAB8169781.1"/>
    </source>
</evidence>
<dbReference type="SUPFAM" id="SSF56024">
    <property type="entry name" value="Phospholipase D/nuclease"/>
    <property type="match status" value="1"/>
</dbReference>
<feature type="compositionally biased region" description="Polar residues" evidence="1">
    <location>
        <begin position="1"/>
        <end position="11"/>
    </location>
</feature>
<dbReference type="OrthoDB" id="4266042at2"/>
<dbReference type="InterPro" id="IPR036388">
    <property type="entry name" value="WH-like_DNA-bd_sf"/>
</dbReference>
<dbReference type="SMART" id="SM00421">
    <property type="entry name" value="HTH_LUXR"/>
    <property type="match status" value="1"/>
</dbReference>
<feature type="domain" description="HTH luxR-type" evidence="2">
    <location>
        <begin position="218"/>
        <end position="267"/>
    </location>
</feature>
<dbReference type="GO" id="GO:0006355">
    <property type="term" value="P:regulation of DNA-templated transcription"/>
    <property type="evidence" value="ECO:0007669"/>
    <property type="project" value="InterPro"/>
</dbReference>
<dbReference type="AlphaFoldDB" id="A0A5N6AM79"/>